<evidence type="ECO:0000313" key="2">
    <source>
        <dbReference type="Proteomes" id="UP001177769"/>
    </source>
</evidence>
<dbReference type="EMBL" id="CP116346">
    <property type="protein sequence ID" value="WIT12061.1"/>
    <property type="molecule type" value="Genomic_DNA"/>
</dbReference>
<accession>A0AA95NJK2</accession>
<dbReference type="AlphaFoldDB" id="A0AA95NJK2"/>
<dbReference type="Proteomes" id="UP001177769">
    <property type="component" value="Chromosome"/>
</dbReference>
<proteinExistence type="predicted"/>
<dbReference type="KEGG" id="pais:PFX98_00220"/>
<dbReference type="RefSeq" id="WP_285233151.1">
    <property type="nucleotide sequence ID" value="NZ_CP116346.1"/>
</dbReference>
<name>A0AA95NJK2_9BURK</name>
<reference evidence="1" key="1">
    <citation type="submission" date="2023-01" db="EMBL/GenBank/DDBJ databases">
        <title>Whole genome sequence of Paucibacter sp. S2-9 isolated from pond sediment.</title>
        <authorList>
            <person name="Jung J.Y."/>
        </authorList>
    </citation>
    <scope>NUCLEOTIDE SEQUENCE</scope>
    <source>
        <strain evidence="1">S2-9</strain>
    </source>
</reference>
<gene>
    <name evidence="1" type="ORF">PFX98_00220</name>
</gene>
<evidence type="ECO:0000313" key="1">
    <source>
        <dbReference type="EMBL" id="WIT12061.1"/>
    </source>
</evidence>
<sequence>MKFQHADPSRPHAYRCPSCGGRLWRQPRHLIDFVISAFRPMWRFNCRFIACQWQGRLPVLPEDLEREPQLDRHGVL</sequence>
<organism evidence="1 2">
    <name type="scientific">Paucibacter sediminis</name>
    <dbReference type="NCBI Taxonomy" id="3019553"/>
    <lineage>
        <taxon>Bacteria</taxon>
        <taxon>Pseudomonadati</taxon>
        <taxon>Pseudomonadota</taxon>
        <taxon>Betaproteobacteria</taxon>
        <taxon>Burkholderiales</taxon>
        <taxon>Sphaerotilaceae</taxon>
        <taxon>Roseateles</taxon>
    </lineage>
</organism>
<protein>
    <submittedName>
        <fullName evidence="1">Uncharacterized protein</fullName>
    </submittedName>
</protein>
<keyword evidence="2" id="KW-1185">Reference proteome</keyword>